<dbReference type="WBParaSite" id="TCONS_00012935.p1">
    <property type="protein sequence ID" value="TCONS_00012935.p1"/>
    <property type="gene ID" value="XLOC_008699"/>
</dbReference>
<evidence type="ECO:0000256" key="3">
    <source>
        <dbReference type="ARBA" id="ARBA00022989"/>
    </source>
</evidence>
<dbReference type="GO" id="GO:0034707">
    <property type="term" value="C:chloride channel complex"/>
    <property type="evidence" value="ECO:0007669"/>
    <property type="project" value="UniProtKB-KW"/>
</dbReference>
<dbReference type="STRING" id="6248.A0A0K0E072"/>
<evidence type="ECO:0000256" key="2">
    <source>
        <dbReference type="ARBA" id="ARBA00022692"/>
    </source>
</evidence>
<keyword evidence="6" id="KW-1003">Cell membrane</keyword>
<dbReference type="InterPro" id="IPR000615">
    <property type="entry name" value="Bestrophin"/>
</dbReference>
<evidence type="ECO:0000313" key="7">
    <source>
        <dbReference type="Proteomes" id="UP000035681"/>
    </source>
</evidence>
<comment type="function">
    <text evidence="6">Forms chloride channels.</text>
</comment>
<accession>A0A0K0E072</accession>
<dbReference type="GO" id="GO:0005886">
    <property type="term" value="C:plasma membrane"/>
    <property type="evidence" value="ECO:0007669"/>
    <property type="project" value="UniProtKB-SubCell"/>
</dbReference>
<keyword evidence="6" id="KW-0868">Chloride</keyword>
<comment type="similarity">
    <text evidence="5 6">Belongs to the anion channel-forming bestrophin (TC 1.A.46) family. Calcium-sensitive chloride channel subfamily.</text>
</comment>
<keyword evidence="2 6" id="KW-0812">Transmembrane</keyword>
<proteinExistence type="inferred from homology"/>
<keyword evidence="6" id="KW-0869">Chloride channel</keyword>
<evidence type="ECO:0000256" key="1">
    <source>
        <dbReference type="ARBA" id="ARBA00004370"/>
    </source>
</evidence>
<protein>
    <recommendedName>
        <fullName evidence="6">Bestrophin homolog</fullName>
    </recommendedName>
</protein>
<keyword evidence="6" id="KW-0406">Ion transport</keyword>
<dbReference type="AlphaFoldDB" id="A0A0K0E072"/>
<keyword evidence="6" id="KW-0813">Transport</keyword>
<name>A0A0K0E072_STRER</name>
<feature type="transmembrane region" description="Helical" evidence="6">
    <location>
        <begin position="231"/>
        <end position="255"/>
    </location>
</feature>
<evidence type="ECO:0000256" key="6">
    <source>
        <dbReference type="RuleBase" id="RU363126"/>
    </source>
</evidence>
<comment type="subcellular location">
    <subcellularLocation>
        <location evidence="6">Cell membrane</location>
        <topology evidence="6">Multi-pass membrane protein</topology>
    </subcellularLocation>
    <subcellularLocation>
        <location evidence="1">Membrane</location>
    </subcellularLocation>
</comment>
<keyword evidence="6" id="KW-0407">Ion channel</keyword>
<evidence type="ECO:0000256" key="5">
    <source>
        <dbReference type="ARBA" id="ARBA00034769"/>
    </source>
</evidence>
<reference evidence="8" key="1">
    <citation type="submission" date="2015-08" db="UniProtKB">
        <authorList>
            <consortium name="WormBaseParasite"/>
        </authorList>
    </citation>
    <scope>IDENTIFICATION</scope>
</reference>
<keyword evidence="7" id="KW-1185">Reference proteome</keyword>
<organism evidence="8">
    <name type="scientific">Strongyloides stercoralis</name>
    <name type="common">Threadworm</name>
    <dbReference type="NCBI Taxonomy" id="6248"/>
    <lineage>
        <taxon>Eukaryota</taxon>
        <taxon>Metazoa</taxon>
        <taxon>Ecdysozoa</taxon>
        <taxon>Nematoda</taxon>
        <taxon>Chromadorea</taxon>
        <taxon>Rhabditida</taxon>
        <taxon>Tylenchina</taxon>
        <taxon>Panagrolaimomorpha</taxon>
        <taxon>Strongyloidoidea</taxon>
        <taxon>Strongyloididae</taxon>
        <taxon>Strongyloides</taxon>
    </lineage>
</organism>
<dbReference type="GO" id="GO:0005254">
    <property type="term" value="F:chloride channel activity"/>
    <property type="evidence" value="ECO:0007669"/>
    <property type="project" value="UniProtKB-KW"/>
</dbReference>
<dbReference type="PANTHER" id="PTHR10736">
    <property type="entry name" value="BESTROPHIN"/>
    <property type="match status" value="1"/>
</dbReference>
<feature type="transmembrane region" description="Helical" evidence="6">
    <location>
        <begin position="75"/>
        <end position="93"/>
    </location>
</feature>
<dbReference type="InterPro" id="IPR021134">
    <property type="entry name" value="Bestrophin-like"/>
</dbReference>
<dbReference type="Proteomes" id="UP000035681">
    <property type="component" value="Unplaced"/>
</dbReference>
<keyword evidence="3 6" id="KW-1133">Transmembrane helix</keyword>
<feature type="transmembrane region" description="Helical" evidence="6">
    <location>
        <begin position="36"/>
        <end position="54"/>
    </location>
</feature>
<keyword evidence="4 6" id="KW-0472">Membrane</keyword>
<evidence type="ECO:0000313" key="8">
    <source>
        <dbReference type="WBParaSite" id="SSTP_0000288900.1"/>
    </source>
</evidence>
<sequence>MTIHYSSSITETSLKCFFKTLFYWKGSLWKSIYKELIAWLLIYGIISIISRFALNKEQLLIFDKICYTCYNFNSFIPLSFMLGFYVTLTLSRWHTVGDNLAFPDTSCIYLAEYISGSDERSKFIRRSIVRYMTTSQILVYRDISTKARKMFPTIDSMIPKGYLTQEEYQKLMIASENTIAPWWITMQWAINLIVSAEKENKLSNGYFGVQDCIKVLIANRNMLHNLLLLDWFPIPLAYTQIVSLTVRIYFVIACLGRQYLHSETYQNLVSNKVDYYFPIFSVIQFIFFVGWLKVGEALVNPFGEDDDDGPVDFVLGRNLNAGLSIIDEDIDYEVKIIGDCFYRKPEFFKVTNQA</sequence>
<dbReference type="Pfam" id="PF01062">
    <property type="entry name" value="Bestrophin"/>
    <property type="match status" value="1"/>
</dbReference>
<dbReference type="PANTHER" id="PTHR10736:SF0">
    <property type="entry name" value="BESTROPHIN HOMOLOG"/>
    <property type="match status" value="1"/>
</dbReference>
<dbReference type="WBParaSite" id="SSTP_0000288900.1">
    <property type="protein sequence ID" value="SSTP_0000288900.1"/>
    <property type="gene ID" value="SSTP_0000288900"/>
</dbReference>
<feature type="transmembrane region" description="Helical" evidence="6">
    <location>
        <begin position="275"/>
        <end position="292"/>
    </location>
</feature>
<evidence type="ECO:0000256" key="4">
    <source>
        <dbReference type="ARBA" id="ARBA00023136"/>
    </source>
</evidence>